<reference evidence="1 2" key="1">
    <citation type="submission" date="2018-09" db="EMBL/GenBank/DDBJ databases">
        <title>A high-quality reference genome of wild soybean provides a powerful tool to mine soybean genomes.</title>
        <authorList>
            <person name="Xie M."/>
            <person name="Chung C.Y.L."/>
            <person name="Li M.-W."/>
            <person name="Wong F.-L."/>
            <person name="Chan T.-F."/>
            <person name="Lam H.-M."/>
        </authorList>
    </citation>
    <scope>NUCLEOTIDE SEQUENCE [LARGE SCALE GENOMIC DNA]</scope>
    <source>
        <strain evidence="2">cv. W05</strain>
        <tissue evidence="1">Hypocotyl of etiolated seedlings</tissue>
    </source>
</reference>
<proteinExistence type="predicted"/>
<dbReference type="PROSITE" id="PS51257">
    <property type="entry name" value="PROKAR_LIPOPROTEIN"/>
    <property type="match status" value="1"/>
</dbReference>
<protein>
    <submittedName>
        <fullName evidence="1">Uncharacterized protein</fullName>
    </submittedName>
</protein>
<dbReference type="Proteomes" id="UP000289340">
    <property type="component" value="Chromosome 7"/>
</dbReference>
<name>A0A445JQ13_GLYSO</name>
<dbReference type="AlphaFoldDB" id="A0A445JQ13"/>
<comment type="caution">
    <text evidence="1">The sequence shown here is derived from an EMBL/GenBank/DDBJ whole genome shotgun (WGS) entry which is preliminary data.</text>
</comment>
<accession>A0A445JQ13</accession>
<keyword evidence="2" id="KW-1185">Reference proteome</keyword>
<organism evidence="1 2">
    <name type="scientific">Glycine soja</name>
    <name type="common">Wild soybean</name>
    <dbReference type="NCBI Taxonomy" id="3848"/>
    <lineage>
        <taxon>Eukaryota</taxon>
        <taxon>Viridiplantae</taxon>
        <taxon>Streptophyta</taxon>
        <taxon>Embryophyta</taxon>
        <taxon>Tracheophyta</taxon>
        <taxon>Spermatophyta</taxon>
        <taxon>Magnoliopsida</taxon>
        <taxon>eudicotyledons</taxon>
        <taxon>Gunneridae</taxon>
        <taxon>Pentapetalae</taxon>
        <taxon>rosids</taxon>
        <taxon>fabids</taxon>
        <taxon>Fabales</taxon>
        <taxon>Fabaceae</taxon>
        <taxon>Papilionoideae</taxon>
        <taxon>50 kb inversion clade</taxon>
        <taxon>NPAAA clade</taxon>
        <taxon>indigoferoid/millettioid clade</taxon>
        <taxon>Phaseoleae</taxon>
        <taxon>Glycine</taxon>
        <taxon>Glycine subgen. Soja</taxon>
    </lineage>
</organism>
<dbReference type="EMBL" id="QZWG01000007">
    <property type="protein sequence ID" value="RZC00590.1"/>
    <property type="molecule type" value="Genomic_DNA"/>
</dbReference>
<evidence type="ECO:0000313" key="2">
    <source>
        <dbReference type="Proteomes" id="UP000289340"/>
    </source>
</evidence>
<sequence length="67" mass="7417">MVNTYSKISIILPCPVSSMLNFYQVNIIFGSQGCISWCHMQCILVGGSRCVVECFVIIGLSILNMLK</sequence>
<gene>
    <name evidence="1" type="ORF">D0Y65_016450</name>
</gene>
<evidence type="ECO:0000313" key="1">
    <source>
        <dbReference type="EMBL" id="RZC00590.1"/>
    </source>
</evidence>